<proteinExistence type="predicted"/>
<protein>
    <submittedName>
        <fullName evidence="1">2'-5' RNA ligase</fullName>
    </submittedName>
</protein>
<reference evidence="2" key="1">
    <citation type="submission" date="2016-06" db="EMBL/GenBank/DDBJ databases">
        <title>Complete genome sequence of Actinoalloteichus fjordicus DSM 46855 (=ADI127-17), type strain of the new species Actinoalloteichus fjordicus.</title>
        <authorList>
            <person name="Ruckert C."/>
            <person name="Nouioui I."/>
            <person name="Willmese J."/>
            <person name="van Wezel G."/>
            <person name="Klenk H.-P."/>
            <person name="Kalinowski J."/>
            <person name="Zotchev S.B."/>
        </authorList>
    </citation>
    <scope>NUCLEOTIDE SEQUENCE [LARGE SCALE GENOMIC DNA]</scope>
    <source>
        <strain evidence="2">ADI127-7</strain>
    </source>
</reference>
<dbReference type="AlphaFoldDB" id="A0AAC9PVB7"/>
<evidence type="ECO:0000313" key="1">
    <source>
        <dbReference type="EMBL" id="APU17781.1"/>
    </source>
</evidence>
<dbReference type="Proteomes" id="UP000185511">
    <property type="component" value="Chromosome"/>
</dbReference>
<name>A0AAC9PVB7_9PSEU</name>
<dbReference type="EMBL" id="CP016076">
    <property type="protein sequence ID" value="APU17781.1"/>
    <property type="molecule type" value="Genomic_DNA"/>
</dbReference>
<dbReference type="Pfam" id="PF13563">
    <property type="entry name" value="2_5_RNA_ligase2"/>
    <property type="match status" value="1"/>
</dbReference>
<dbReference type="SUPFAM" id="SSF55144">
    <property type="entry name" value="LigT-like"/>
    <property type="match status" value="1"/>
</dbReference>
<dbReference type="InterPro" id="IPR009097">
    <property type="entry name" value="Cyclic_Pdiesterase"/>
</dbReference>
<evidence type="ECO:0000313" key="2">
    <source>
        <dbReference type="Proteomes" id="UP000185511"/>
    </source>
</evidence>
<accession>A0AAC9PVB7</accession>
<dbReference type="GO" id="GO:0016874">
    <property type="term" value="F:ligase activity"/>
    <property type="evidence" value="ECO:0007669"/>
    <property type="project" value="UniProtKB-KW"/>
</dbReference>
<sequence length="207" mass="22661">MTAPIRHAGDVPGPAGLEIIIGMTEIPDEPLPVLTRSALIVPVPSAEPVVGRHRRIMDRSAVGGVPAHVTVLYPFLPPAEIDDAVVEAVAEVLREVPAFDCTFSEVAWFGEHLVWLRPDPDHRFRALTNAVWERFPLHRPYAGVHDPVPHLTVGDAQLADLPTLQRVAEEIATELPITAHVDEVRLMAGAYEPDSWRSLAVFPLVAL</sequence>
<dbReference type="KEGG" id="acad:UA74_28940"/>
<keyword evidence="2" id="KW-1185">Reference proteome</keyword>
<keyword evidence="1" id="KW-0436">Ligase</keyword>
<dbReference type="Gene3D" id="3.90.1140.10">
    <property type="entry name" value="Cyclic phosphodiesterase"/>
    <property type="match status" value="1"/>
</dbReference>
<organism evidence="1 2">
    <name type="scientific">Actinoalloteichus fjordicus</name>
    <dbReference type="NCBI Taxonomy" id="1612552"/>
    <lineage>
        <taxon>Bacteria</taxon>
        <taxon>Bacillati</taxon>
        <taxon>Actinomycetota</taxon>
        <taxon>Actinomycetes</taxon>
        <taxon>Pseudonocardiales</taxon>
        <taxon>Pseudonocardiaceae</taxon>
        <taxon>Actinoalloteichus</taxon>
    </lineage>
</organism>
<gene>
    <name evidence="1" type="ORF">UA74_28940</name>
</gene>